<dbReference type="AlphaFoldDB" id="A0AAV1DM51"/>
<name>A0AAV1DM51_OLDCO</name>
<feature type="region of interest" description="Disordered" evidence="1">
    <location>
        <begin position="356"/>
        <end position="382"/>
    </location>
</feature>
<accession>A0AAV1DM51</accession>
<proteinExistence type="predicted"/>
<sequence>MARNISYMLNLFHTSKYMIENGSINTFSNMPDHGLFVEERLSYEGLISKICMTLGWDPAHLKLHPSFIFDSPGGRRGVKIKNDSHVEFMNRIDPMSCLDLYIDLEDITHEKREASLENNVSFGGFPRGECAGTSRIRDEEETPLFAQDDYRKELDPDYIALSESEEDCDVSGESDFEESDEEREPHESGRVLRQFGYIQDVPKRPMIKDNAAFLLDHAHNMSGYPSNNWVDHHSAVHRHWNRRKEYVLRDLEEGDPGFVYEGYYEWFMVNTVRLISNPKNYEPKGYKTSSSRVKSYGEVLNNIRVSSEKFREKREDENLLVEELDKHLNDIINQTHVALTLGANDEMDVEDTQILIDEEPSLPSQPPPGKKAKPWSRDKIGG</sequence>
<dbReference type="Proteomes" id="UP001161247">
    <property type="component" value="Chromosome 6"/>
</dbReference>
<keyword evidence="3" id="KW-1185">Reference proteome</keyword>
<gene>
    <name evidence="2" type="ORF">OLC1_LOCUS16962</name>
</gene>
<evidence type="ECO:0000256" key="1">
    <source>
        <dbReference type="SAM" id="MobiDB-lite"/>
    </source>
</evidence>
<protein>
    <submittedName>
        <fullName evidence="2">OLC1v1008702C1</fullName>
    </submittedName>
</protein>
<evidence type="ECO:0000313" key="2">
    <source>
        <dbReference type="EMBL" id="CAI9108980.1"/>
    </source>
</evidence>
<reference evidence="2" key="1">
    <citation type="submission" date="2023-03" db="EMBL/GenBank/DDBJ databases">
        <authorList>
            <person name="Julca I."/>
        </authorList>
    </citation>
    <scope>NUCLEOTIDE SEQUENCE</scope>
</reference>
<evidence type="ECO:0000313" key="3">
    <source>
        <dbReference type="Proteomes" id="UP001161247"/>
    </source>
</evidence>
<feature type="compositionally biased region" description="Acidic residues" evidence="1">
    <location>
        <begin position="163"/>
        <end position="182"/>
    </location>
</feature>
<dbReference type="EMBL" id="OX459123">
    <property type="protein sequence ID" value="CAI9108980.1"/>
    <property type="molecule type" value="Genomic_DNA"/>
</dbReference>
<organism evidence="2 3">
    <name type="scientific">Oldenlandia corymbosa var. corymbosa</name>
    <dbReference type="NCBI Taxonomy" id="529605"/>
    <lineage>
        <taxon>Eukaryota</taxon>
        <taxon>Viridiplantae</taxon>
        <taxon>Streptophyta</taxon>
        <taxon>Embryophyta</taxon>
        <taxon>Tracheophyta</taxon>
        <taxon>Spermatophyta</taxon>
        <taxon>Magnoliopsida</taxon>
        <taxon>eudicotyledons</taxon>
        <taxon>Gunneridae</taxon>
        <taxon>Pentapetalae</taxon>
        <taxon>asterids</taxon>
        <taxon>lamiids</taxon>
        <taxon>Gentianales</taxon>
        <taxon>Rubiaceae</taxon>
        <taxon>Rubioideae</taxon>
        <taxon>Spermacoceae</taxon>
        <taxon>Hedyotis-Oldenlandia complex</taxon>
        <taxon>Oldenlandia</taxon>
    </lineage>
</organism>
<feature type="region of interest" description="Disordered" evidence="1">
    <location>
        <begin position="162"/>
        <end position="188"/>
    </location>
</feature>